<dbReference type="RefSeq" id="WP_355667750.1">
    <property type="nucleotide sequence ID" value="NZ_JBEXRX010000161.1"/>
</dbReference>
<name>A0ABV2VTU7_9ACTN</name>
<comment type="caution">
    <text evidence="1">The sequence shown here is derived from an EMBL/GenBank/DDBJ whole genome shotgun (WGS) entry which is preliminary data.</text>
</comment>
<sequence length="106" mass="11792">MGVEDTNLKVPTGLGEAGPFVRQVAGNIIVQLTDLSRQLAPLQDTWTGDAYVYFNGLEQEWNLSARGLFGDGQQEPGILGDIAHRLDVSWYNYVTTQNANTNQWKH</sequence>
<dbReference type="InterPro" id="IPR036689">
    <property type="entry name" value="ESAT-6-like_sf"/>
</dbReference>
<evidence type="ECO:0000313" key="2">
    <source>
        <dbReference type="Proteomes" id="UP001550348"/>
    </source>
</evidence>
<evidence type="ECO:0000313" key="1">
    <source>
        <dbReference type="EMBL" id="MEU0156219.1"/>
    </source>
</evidence>
<protein>
    <recommendedName>
        <fullName evidence="3">WXG100 family type VII secretion target</fullName>
    </recommendedName>
</protein>
<keyword evidence="2" id="KW-1185">Reference proteome</keyword>
<dbReference type="EMBL" id="JBEXRX010000161">
    <property type="protein sequence ID" value="MEU0156219.1"/>
    <property type="molecule type" value="Genomic_DNA"/>
</dbReference>
<evidence type="ECO:0008006" key="3">
    <source>
        <dbReference type="Google" id="ProtNLM"/>
    </source>
</evidence>
<reference evidence="1 2" key="1">
    <citation type="submission" date="2024-06" db="EMBL/GenBank/DDBJ databases">
        <title>The Natural Products Discovery Center: Release of the First 8490 Sequenced Strains for Exploring Actinobacteria Biosynthetic Diversity.</title>
        <authorList>
            <person name="Kalkreuter E."/>
            <person name="Kautsar S.A."/>
            <person name="Yang D."/>
            <person name="Bader C.D."/>
            <person name="Teijaro C.N."/>
            <person name="Fluegel L."/>
            <person name="Davis C.M."/>
            <person name="Simpson J.R."/>
            <person name="Lauterbach L."/>
            <person name="Steele A.D."/>
            <person name="Gui C."/>
            <person name="Meng S."/>
            <person name="Li G."/>
            <person name="Viehrig K."/>
            <person name="Ye F."/>
            <person name="Su P."/>
            <person name="Kiefer A.F."/>
            <person name="Nichols A."/>
            <person name="Cepeda A.J."/>
            <person name="Yan W."/>
            <person name="Fan B."/>
            <person name="Jiang Y."/>
            <person name="Adhikari A."/>
            <person name="Zheng C.-J."/>
            <person name="Schuster L."/>
            <person name="Cowan T.M."/>
            <person name="Smanski M.J."/>
            <person name="Chevrette M.G."/>
            <person name="De Carvalho L.P.S."/>
            <person name="Shen B."/>
        </authorList>
    </citation>
    <scope>NUCLEOTIDE SEQUENCE [LARGE SCALE GENOMIC DNA]</scope>
    <source>
        <strain evidence="1 2">NPDC006286</strain>
    </source>
</reference>
<accession>A0ABV2VTU7</accession>
<proteinExistence type="predicted"/>
<dbReference type="Proteomes" id="UP001550348">
    <property type="component" value="Unassembled WGS sequence"/>
</dbReference>
<gene>
    <name evidence="1" type="ORF">ABZ071_30885</name>
</gene>
<organism evidence="1 2">
    <name type="scientific">Micromonospora fulviviridis</name>
    <dbReference type="NCBI Taxonomy" id="47860"/>
    <lineage>
        <taxon>Bacteria</taxon>
        <taxon>Bacillati</taxon>
        <taxon>Actinomycetota</taxon>
        <taxon>Actinomycetes</taxon>
        <taxon>Micromonosporales</taxon>
        <taxon>Micromonosporaceae</taxon>
        <taxon>Micromonospora</taxon>
    </lineage>
</organism>
<dbReference type="SUPFAM" id="SSF140453">
    <property type="entry name" value="EsxAB dimer-like"/>
    <property type="match status" value="1"/>
</dbReference>
<dbReference type="Gene3D" id="1.10.287.1060">
    <property type="entry name" value="ESAT-6-like"/>
    <property type="match status" value="1"/>
</dbReference>